<feature type="chain" id="PRO_5040809341" evidence="1">
    <location>
        <begin position="30"/>
        <end position="72"/>
    </location>
</feature>
<gene>
    <name evidence="2" type="ORF">H7K45_03605</name>
</gene>
<keyword evidence="1" id="KW-0732">Signal</keyword>
<dbReference type="RefSeq" id="WP_263994402.1">
    <property type="nucleotide sequence ID" value="NZ_JACKVK010000002.1"/>
</dbReference>
<name>A0A9X3C202_9MYCO</name>
<dbReference type="EMBL" id="JACKVK010000002">
    <property type="protein sequence ID" value="MCV7419617.1"/>
    <property type="molecule type" value="Genomic_DNA"/>
</dbReference>
<dbReference type="AlphaFoldDB" id="A0A9X3C202"/>
<dbReference type="Proteomes" id="UP001141629">
    <property type="component" value="Unassembled WGS sequence"/>
</dbReference>
<reference evidence="2" key="1">
    <citation type="submission" date="2020-07" db="EMBL/GenBank/DDBJ databases">
        <authorList>
            <person name="Pettersson B.M.F."/>
            <person name="Behra P.R.K."/>
            <person name="Ramesh M."/>
            <person name="Das S."/>
            <person name="Dasgupta S."/>
            <person name="Kirsebom L.A."/>
        </authorList>
    </citation>
    <scope>NUCLEOTIDE SEQUENCE</scope>
    <source>
        <strain evidence="2">DSM 44838</strain>
    </source>
</reference>
<evidence type="ECO:0000313" key="3">
    <source>
        <dbReference type="Proteomes" id="UP001141629"/>
    </source>
</evidence>
<feature type="signal peptide" evidence="1">
    <location>
        <begin position="1"/>
        <end position="29"/>
    </location>
</feature>
<evidence type="ECO:0000256" key="1">
    <source>
        <dbReference type="SAM" id="SignalP"/>
    </source>
</evidence>
<sequence length="72" mass="7335">MHVSARLLTPLAVAGGAAVAIALAPAASAGQLECTDLGSATQCVTPGNSQITANAPIVQQQPQIIIIHRNHW</sequence>
<protein>
    <submittedName>
        <fullName evidence="2">Uncharacterized protein</fullName>
    </submittedName>
</protein>
<proteinExistence type="predicted"/>
<organism evidence="2 3">
    <name type="scientific">Mycobacterium yunnanensis</name>
    <dbReference type="NCBI Taxonomy" id="368477"/>
    <lineage>
        <taxon>Bacteria</taxon>
        <taxon>Bacillati</taxon>
        <taxon>Actinomycetota</taxon>
        <taxon>Actinomycetes</taxon>
        <taxon>Mycobacteriales</taxon>
        <taxon>Mycobacteriaceae</taxon>
        <taxon>Mycobacterium</taxon>
    </lineage>
</organism>
<evidence type="ECO:0000313" key="2">
    <source>
        <dbReference type="EMBL" id="MCV7419617.1"/>
    </source>
</evidence>
<accession>A0A9X3C202</accession>
<keyword evidence="3" id="KW-1185">Reference proteome</keyword>
<reference evidence="2" key="2">
    <citation type="journal article" date="2022" name="BMC Genomics">
        <title>Comparative genome analysis of mycobacteria focusing on tRNA and non-coding RNA.</title>
        <authorList>
            <person name="Behra P.R.K."/>
            <person name="Pettersson B.M.F."/>
            <person name="Ramesh M."/>
            <person name="Das S."/>
            <person name="Dasgupta S."/>
            <person name="Kirsebom L.A."/>
        </authorList>
    </citation>
    <scope>NUCLEOTIDE SEQUENCE</scope>
    <source>
        <strain evidence="2">DSM 44838</strain>
    </source>
</reference>
<comment type="caution">
    <text evidence="2">The sequence shown here is derived from an EMBL/GenBank/DDBJ whole genome shotgun (WGS) entry which is preliminary data.</text>
</comment>